<dbReference type="EMBL" id="MU004363">
    <property type="protein sequence ID" value="KAF2654508.1"/>
    <property type="molecule type" value="Genomic_DNA"/>
</dbReference>
<feature type="region of interest" description="Disordered" evidence="1">
    <location>
        <begin position="101"/>
        <end position="120"/>
    </location>
</feature>
<evidence type="ECO:0000256" key="1">
    <source>
        <dbReference type="SAM" id="MobiDB-lite"/>
    </source>
</evidence>
<sequence length="266" mass="28990">MPRRNGSAACRAGAKCDAADGVFSSDRSRQSQTRPVTVAVRDPWLAAAGDDSTTGRREHCRTAEMGMQARHRQACEREKMTMLAWSRESVLVSWGGGCRRSAGATQSDSQPGCDLDERPGGRGLLRARRVADCEQRAPLAVGQAQLDVCCDAEFHSPQQRGVHCIARSSCCCTPAQGPWNRLQSNDSRDLLLRAGHHQSWSACARPRESHAGSAPARLLSRLAVSSLLRGPWKPAWRCDPSARHCRSPRVEKHTISLLATACVDGR</sequence>
<evidence type="ECO:0000313" key="3">
    <source>
        <dbReference type="Proteomes" id="UP000799324"/>
    </source>
</evidence>
<protein>
    <submittedName>
        <fullName evidence="2">Uncharacterized protein</fullName>
    </submittedName>
</protein>
<keyword evidence="3" id="KW-1185">Reference proteome</keyword>
<proteinExistence type="predicted"/>
<accession>A0A6A6T6Q7</accession>
<dbReference type="AlphaFoldDB" id="A0A6A6T6Q7"/>
<gene>
    <name evidence="2" type="ORF">K491DRAFT_679656</name>
</gene>
<dbReference type="Proteomes" id="UP000799324">
    <property type="component" value="Unassembled WGS sequence"/>
</dbReference>
<name>A0A6A6T6Q7_9PLEO</name>
<evidence type="ECO:0000313" key="2">
    <source>
        <dbReference type="EMBL" id="KAF2654508.1"/>
    </source>
</evidence>
<reference evidence="2" key="1">
    <citation type="journal article" date="2020" name="Stud. Mycol.">
        <title>101 Dothideomycetes genomes: a test case for predicting lifestyles and emergence of pathogens.</title>
        <authorList>
            <person name="Haridas S."/>
            <person name="Albert R."/>
            <person name="Binder M."/>
            <person name="Bloem J."/>
            <person name="Labutti K."/>
            <person name="Salamov A."/>
            <person name="Andreopoulos B."/>
            <person name="Baker S."/>
            <person name="Barry K."/>
            <person name="Bills G."/>
            <person name="Bluhm B."/>
            <person name="Cannon C."/>
            <person name="Castanera R."/>
            <person name="Culley D."/>
            <person name="Daum C."/>
            <person name="Ezra D."/>
            <person name="Gonzalez J."/>
            <person name="Henrissat B."/>
            <person name="Kuo A."/>
            <person name="Liang C."/>
            <person name="Lipzen A."/>
            <person name="Lutzoni F."/>
            <person name="Magnuson J."/>
            <person name="Mondo S."/>
            <person name="Nolan M."/>
            <person name="Ohm R."/>
            <person name="Pangilinan J."/>
            <person name="Park H.-J."/>
            <person name="Ramirez L."/>
            <person name="Alfaro M."/>
            <person name="Sun H."/>
            <person name="Tritt A."/>
            <person name="Yoshinaga Y."/>
            <person name="Zwiers L.-H."/>
            <person name="Turgeon B."/>
            <person name="Goodwin S."/>
            <person name="Spatafora J."/>
            <person name="Crous P."/>
            <person name="Grigoriev I."/>
        </authorList>
    </citation>
    <scope>NUCLEOTIDE SEQUENCE</scope>
    <source>
        <strain evidence="2">CBS 122681</strain>
    </source>
</reference>
<organism evidence="2 3">
    <name type="scientific">Lophiostoma macrostomum CBS 122681</name>
    <dbReference type="NCBI Taxonomy" id="1314788"/>
    <lineage>
        <taxon>Eukaryota</taxon>
        <taxon>Fungi</taxon>
        <taxon>Dikarya</taxon>
        <taxon>Ascomycota</taxon>
        <taxon>Pezizomycotina</taxon>
        <taxon>Dothideomycetes</taxon>
        <taxon>Pleosporomycetidae</taxon>
        <taxon>Pleosporales</taxon>
        <taxon>Lophiostomataceae</taxon>
        <taxon>Lophiostoma</taxon>
    </lineage>
</organism>